<dbReference type="Proteomes" id="UP000509623">
    <property type="component" value="Chromosome"/>
</dbReference>
<dbReference type="CDD" id="cd00211">
    <property type="entry name" value="PTS_IIA_fru"/>
    <property type="match status" value="1"/>
</dbReference>
<dbReference type="Proteomes" id="UP000501316">
    <property type="component" value="Chromosome"/>
</dbReference>
<keyword evidence="4" id="KW-0597">Phosphoprotein</keyword>
<evidence type="ECO:0000256" key="6">
    <source>
        <dbReference type="ARBA" id="ARBA00022679"/>
    </source>
</evidence>
<dbReference type="GO" id="GO:0005886">
    <property type="term" value="C:plasma membrane"/>
    <property type="evidence" value="ECO:0007669"/>
    <property type="project" value="TreeGrafter"/>
</dbReference>
<dbReference type="RefSeq" id="WP_086034886.1">
    <property type="nucleotide sequence ID" value="NZ_CP046051.1"/>
</dbReference>
<reference evidence="14" key="3">
    <citation type="journal article" date="2022" name="Int. J. Syst. Evol. Microbiol.">
        <title>Caproicibacterium lactatifermentans sp. nov., isolated from pit clay used for the production of Chinese strong aroma-type liquor.</title>
        <authorList>
            <person name="Wang H."/>
            <person name="Gu Y."/>
            <person name="Zhao D."/>
            <person name="Qiao Z."/>
            <person name="Zheng J."/>
            <person name="Gao J."/>
            <person name="Ren C."/>
            <person name="Xu Y."/>
        </authorList>
    </citation>
    <scope>NUCLEOTIDE SEQUENCE</scope>
    <source>
        <strain evidence="14">JNU-WLY1368</strain>
    </source>
</reference>
<feature type="domain" description="PTS EIIA type-2" evidence="12">
    <location>
        <begin position="4"/>
        <end position="144"/>
    </location>
</feature>
<dbReference type="PANTHER" id="PTHR30181">
    <property type="entry name" value="MANNITOL PERMEASE IIC COMPONENT"/>
    <property type="match status" value="1"/>
</dbReference>
<keyword evidence="8" id="KW-0418">Kinase</keyword>
<dbReference type="EMBL" id="CP046051">
    <property type="protein sequence ID" value="QKN23073.1"/>
    <property type="molecule type" value="Genomic_DNA"/>
</dbReference>
<organism evidence="13 15">
    <name type="scientific">Caproicibacterium lactatifermentans</name>
    <dbReference type="NCBI Taxonomy" id="2666138"/>
    <lineage>
        <taxon>Bacteria</taxon>
        <taxon>Bacillati</taxon>
        <taxon>Bacillota</taxon>
        <taxon>Clostridia</taxon>
        <taxon>Eubacteriales</taxon>
        <taxon>Oscillospiraceae</taxon>
        <taxon>Caproicibacterium</taxon>
    </lineage>
</organism>
<evidence type="ECO:0000256" key="7">
    <source>
        <dbReference type="ARBA" id="ARBA00022683"/>
    </source>
</evidence>
<evidence type="ECO:0000256" key="8">
    <source>
        <dbReference type="ARBA" id="ARBA00022777"/>
    </source>
</evidence>
<evidence type="ECO:0000313" key="13">
    <source>
        <dbReference type="EMBL" id="QKN23073.1"/>
    </source>
</evidence>
<dbReference type="PROSITE" id="PS00372">
    <property type="entry name" value="PTS_EIIA_TYPE_2_HIS"/>
    <property type="match status" value="1"/>
</dbReference>
<dbReference type="KEGG" id="clf:GJQ69_00380"/>
<evidence type="ECO:0000313" key="15">
    <source>
        <dbReference type="Proteomes" id="UP000501316"/>
    </source>
</evidence>
<dbReference type="GO" id="GO:0090563">
    <property type="term" value="F:protein-phosphocysteine-sugar phosphotransferase activity"/>
    <property type="evidence" value="ECO:0007669"/>
    <property type="project" value="TreeGrafter"/>
</dbReference>
<evidence type="ECO:0000256" key="1">
    <source>
        <dbReference type="ARBA" id="ARBA00002434"/>
    </source>
</evidence>
<evidence type="ECO:0000256" key="9">
    <source>
        <dbReference type="ARBA" id="ARBA00029908"/>
    </source>
</evidence>
<dbReference type="PANTHER" id="PTHR30181:SF2">
    <property type="entry name" value="PTS SYSTEM MANNITOL-SPECIFIC EIICBA COMPONENT"/>
    <property type="match status" value="1"/>
</dbReference>
<reference evidence="15 16" key="1">
    <citation type="submission" date="2019-11" db="EMBL/GenBank/DDBJ databases">
        <authorList>
            <person name="Ren C."/>
            <person name="Wang H."/>
            <person name="Xu Y."/>
        </authorList>
    </citation>
    <scope>NUCLEOTIDE SEQUENCE [LARGE SCALE GENOMIC DNA]</scope>
    <source>
        <strain evidence="16">JNU-WLY1368</strain>
        <strain evidence="13 15">LBM 19010</strain>
    </source>
</reference>
<keyword evidence="7" id="KW-0598">Phosphotransferase system</keyword>
<evidence type="ECO:0000256" key="3">
    <source>
        <dbReference type="ARBA" id="ARBA00022448"/>
    </source>
</evidence>
<dbReference type="Pfam" id="PF00359">
    <property type="entry name" value="PTS_EIIA_2"/>
    <property type="match status" value="1"/>
</dbReference>
<gene>
    <name evidence="13" type="ORF">GJQ69_00380</name>
    <name evidence="14" type="ORF">GKP14_04400</name>
</gene>
<dbReference type="SUPFAM" id="SSF55804">
    <property type="entry name" value="Phoshotransferase/anion transport protein"/>
    <property type="match status" value="1"/>
</dbReference>
<evidence type="ECO:0000256" key="11">
    <source>
        <dbReference type="ARBA" id="ARBA00030962"/>
    </source>
</evidence>
<keyword evidence="3" id="KW-0813">Transport</keyword>
<protein>
    <recommendedName>
        <fullName evidence="2">Mannitol-specific phosphotransferase enzyme IIA component</fullName>
    </recommendedName>
    <alternativeName>
        <fullName evidence="10">EIIA</fullName>
    </alternativeName>
    <alternativeName>
        <fullName evidence="11">EIII</fullName>
    </alternativeName>
    <alternativeName>
        <fullName evidence="9">PTS system mannitol-specific EIIA component</fullName>
    </alternativeName>
</protein>
<dbReference type="AlphaFoldDB" id="A0A859DSH9"/>
<reference evidence="14" key="2">
    <citation type="journal article" date="2021" name="Appl. Environ. Microbiol.">
        <title>Adaptability of a Caproate-Producing Bacterium Contributes to Its Dominance in an Anaerobic Fermentation System.</title>
        <authorList>
            <person name="Wang H."/>
            <person name="Gu Y."/>
            <person name="Zhou W."/>
            <person name="Zhao D."/>
            <person name="Qiao Z."/>
            <person name="Zheng J."/>
            <person name="Gao J."/>
            <person name="Chen X."/>
            <person name="Ren C."/>
            <person name="Xu Y."/>
        </authorList>
    </citation>
    <scope>NUCLEOTIDE SEQUENCE</scope>
    <source>
        <strain evidence="14">JNU-WLY1368</strain>
    </source>
</reference>
<dbReference type="InterPro" id="IPR002178">
    <property type="entry name" value="PTS_EIIA_type-2_dom"/>
</dbReference>
<evidence type="ECO:0000259" key="12">
    <source>
        <dbReference type="PROSITE" id="PS51094"/>
    </source>
</evidence>
<evidence type="ECO:0000256" key="2">
    <source>
        <dbReference type="ARBA" id="ARBA00014783"/>
    </source>
</evidence>
<keyword evidence="5" id="KW-0762">Sugar transport</keyword>
<dbReference type="EMBL" id="CP046161">
    <property type="protein sequence ID" value="QKO30321.1"/>
    <property type="molecule type" value="Genomic_DNA"/>
</dbReference>
<dbReference type="InterPro" id="IPR050893">
    <property type="entry name" value="Sugar_PTS"/>
</dbReference>
<dbReference type="InterPro" id="IPR016152">
    <property type="entry name" value="PTrfase/Anion_transptr"/>
</dbReference>
<dbReference type="GO" id="GO:0016301">
    <property type="term" value="F:kinase activity"/>
    <property type="evidence" value="ECO:0007669"/>
    <property type="project" value="UniProtKB-KW"/>
</dbReference>
<dbReference type="PROSITE" id="PS51094">
    <property type="entry name" value="PTS_EIIA_TYPE_2"/>
    <property type="match status" value="1"/>
</dbReference>
<keyword evidence="6" id="KW-0808">Transferase</keyword>
<proteinExistence type="predicted"/>
<evidence type="ECO:0000313" key="14">
    <source>
        <dbReference type="EMBL" id="QKO30321.1"/>
    </source>
</evidence>
<dbReference type="GO" id="GO:0009401">
    <property type="term" value="P:phosphoenolpyruvate-dependent sugar phosphotransferase system"/>
    <property type="evidence" value="ECO:0007669"/>
    <property type="project" value="UniProtKB-KW"/>
</dbReference>
<evidence type="ECO:0000256" key="4">
    <source>
        <dbReference type="ARBA" id="ARBA00022553"/>
    </source>
</evidence>
<name>A0A859DSH9_9FIRM</name>
<evidence type="ECO:0000313" key="16">
    <source>
        <dbReference type="Proteomes" id="UP000509623"/>
    </source>
</evidence>
<evidence type="ECO:0000256" key="10">
    <source>
        <dbReference type="ARBA" id="ARBA00030956"/>
    </source>
</evidence>
<accession>A0A859DSH9</accession>
<comment type="function">
    <text evidence="1">The phosphoenolpyruvate-dependent sugar phosphotransferase system (sugar PTS), a major carbohydrate active transport system, catalyzes the phosphorylation of incoming sugar substrates concomitantly with their translocation across the cell membrane. The enzyme II CmtAB PTS system is involved in D-mannitol transport.</text>
</comment>
<keyword evidence="16" id="KW-1185">Reference proteome</keyword>
<dbReference type="Gene3D" id="3.40.930.10">
    <property type="entry name" value="Mannitol-specific EII, Chain A"/>
    <property type="match status" value="1"/>
</dbReference>
<evidence type="ECO:0000256" key="5">
    <source>
        <dbReference type="ARBA" id="ARBA00022597"/>
    </source>
</evidence>
<sequence>MAAEVLQLRNIVIGQKTESKQRAIERVGQMLVDSGYVTPRYIGGMKKREEEFTTYIGGGIAIPHGVNEYKKEILSTGLAVVQYPQGVIFGKDKIAYLVIGIAGKGDEHLDLLTKIALTVQDTKNIECLRCAKTPQEILDIINEGSK</sequence>